<evidence type="ECO:0000313" key="4">
    <source>
        <dbReference type="EMBL" id="KAJ55965.1"/>
    </source>
</evidence>
<dbReference type="STRING" id="1454373.ACMU_09375"/>
<organism evidence="4 5">
    <name type="scientific">Actibacterium mucosum KCTC 23349</name>
    <dbReference type="NCBI Taxonomy" id="1454373"/>
    <lineage>
        <taxon>Bacteria</taxon>
        <taxon>Pseudomonadati</taxon>
        <taxon>Pseudomonadota</taxon>
        <taxon>Alphaproteobacteria</taxon>
        <taxon>Rhodobacterales</taxon>
        <taxon>Roseobacteraceae</taxon>
        <taxon>Actibacterium</taxon>
    </lineage>
</organism>
<feature type="domain" description="HTH-type transcriptional regulator MT1864/Rv1816-like C-terminal" evidence="3">
    <location>
        <begin position="90"/>
        <end position="187"/>
    </location>
</feature>
<evidence type="ECO:0000259" key="3">
    <source>
        <dbReference type="Pfam" id="PF13305"/>
    </source>
</evidence>
<dbReference type="InterPro" id="IPR009057">
    <property type="entry name" value="Homeodomain-like_sf"/>
</dbReference>
<dbReference type="EMBL" id="JFKE01000003">
    <property type="protein sequence ID" value="KAJ55965.1"/>
    <property type="molecule type" value="Genomic_DNA"/>
</dbReference>
<protein>
    <recommendedName>
        <fullName evidence="3">HTH-type transcriptional regulator MT1864/Rv1816-like C-terminal domain-containing protein</fullName>
    </recommendedName>
</protein>
<sequence>MTMLETLPPKRAALRDRVIEIAEVKAENEGISGLRARDLASEAGCALGSIYTIFGDLGDVGAAVNQRSFDQILSAMQQVGDSRGGALDVLKSLAATYAQYATDHTPRWKMAFETGLPEGEGDAALAPIIDIFVDPMAELLPAYSTRMVLRSARVLFATIHGITAMSLDPRLPVLPEGDLRRNLNAAVTAMVSTNEHV</sequence>
<dbReference type="SUPFAM" id="SSF46689">
    <property type="entry name" value="Homeodomain-like"/>
    <property type="match status" value="1"/>
</dbReference>
<dbReference type="Gene3D" id="1.10.357.10">
    <property type="entry name" value="Tetracycline Repressor, domain 2"/>
    <property type="match status" value="1"/>
</dbReference>
<reference evidence="4 5" key="1">
    <citation type="submission" date="2014-03" db="EMBL/GenBank/DDBJ databases">
        <title>Draft Genome Sequence of Actibacterium mucosum KCTC 23349, a Marine Alphaproteobacterium with Complex Ionic Requirements Isolated from Mediterranean Seawater at Malvarrosa Beach, Valencia, Spain.</title>
        <authorList>
            <person name="Arahal D.R."/>
            <person name="Shao Z."/>
            <person name="Lai Q."/>
            <person name="Pujalte M.J."/>
        </authorList>
    </citation>
    <scope>NUCLEOTIDE SEQUENCE [LARGE SCALE GENOMIC DNA]</scope>
    <source>
        <strain evidence="4 5">KCTC 23349</strain>
    </source>
</reference>
<dbReference type="Pfam" id="PF13305">
    <property type="entry name" value="TetR_C_33"/>
    <property type="match status" value="1"/>
</dbReference>
<comment type="caution">
    <text evidence="4">The sequence shown here is derived from an EMBL/GenBank/DDBJ whole genome shotgun (WGS) entry which is preliminary data.</text>
</comment>
<proteinExistence type="predicted"/>
<accession>A0A037ZHR4</accession>
<keyword evidence="2" id="KW-0804">Transcription</keyword>
<keyword evidence="5" id="KW-1185">Reference proteome</keyword>
<dbReference type="Proteomes" id="UP000026249">
    <property type="component" value="Unassembled WGS sequence"/>
</dbReference>
<keyword evidence="1" id="KW-0805">Transcription regulation</keyword>
<evidence type="ECO:0000256" key="1">
    <source>
        <dbReference type="ARBA" id="ARBA00023015"/>
    </source>
</evidence>
<gene>
    <name evidence="4" type="ORF">ACMU_09375</name>
</gene>
<dbReference type="AlphaFoldDB" id="A0A037ZHR4"/>
<name>A0A037ZHR4_9RHOB</name>
<dbReference type="SUPFAM" id="SSF48498">
    <property type="entry name" value="Tetracyclin repressor-like, C-terminal domain"/>
    <property type="match status" value="1"/>
</dbReference>
<evidence type="ECO:0000256" key="2">
    <source>
        <dbReference type="ARBA" id="ARBA00023163"/>
    </source>
</evidence>
<evidence type="ECO:0000313" key="5">
    <source>
        <dbReference type="Proteomes" id="UP000026249"/>
    </source>
</evidence>
<dbReference type="InterPro" id="IPR036271">
    <property type="entry name" value="Tet_transcr_reg_TetR-rel_C_sf"/>
</dbReference>
<dbReference type="InterPro" id="IPR025996">
    <property type="entry name" value="MT1864/Rv1816-like_C"/>
</dbReference>